<accession>A0A382VPP5</accession>
<feature type="non-terminal residue" evidence="2">
    <location>
        <position position="1"/>
    </location>
</feature>
<proteinExistence type="predicted"/>
<sequence length="283" mass="30415">ENPSIRVDGNELPTPSVSSTSGSQTCYQTSWRPDAGGPLDAVSISLHADGTEWSNRSLTPIDLAPSAEFLISGQSHLDGADDLVEVRIIDEDDPDIDYPISTIIEWPGAGIQSLQSELVTAPPGLESGDATITTQITDGIWAEMEWSWTHPVFLKPPIISTPTLCENEISVSSLNRGVGGTYVWVGITDGRPIENAGIKFRADSSTEFVKPSVFFDEMAPSASCAPGTGQDSHFYRLQIDESFLREFPLGSVELTVNLADIDGTTGLSETLVFELRGSKPALD</sequence>
<name>A0A382VPP5_9ZZZZ</name>
<feature type="compositionally biased region" description="Polar residues" evidence="1">
    <location>
        <begin position="13"/>
        <end position="27"/>
    </location>
</feature>
<evidence type="ECO:0000256" key="1">
    <source>
        <dbReference type="SAM" id="MobiDB-lite"/>
    </source>
</evidence>
<reference evidence="2" key="1">
    <citation type="submission" date="2018-05" db="EMBL/GenBank/DDBJ databases">
        <authorList>
            <person name="Lanie J.A."/>
            <person name="Ng W.-L."/>
            <person name="Kazmierczak K.M."/>
            <person name="Andrzejewski T.M."/>
            <person name="Davidsen T.M."/>
            <person name="Wayne K.J."/>
            <person name="Tettelin H."/>
            <person name="Glass J.I."/>
            <person name="Rusch D."/>
            <person name="Podicherti R."/>
            <person name="Tsui H.-C.T."/>
            <person name="Winkler M.E."/>
        </authorList>
    </citation>
    <scope>NUCLEOTIDE SEQUENCE</scope>
</reference>
<feature type="non-terminal residue" evidence="2">
    <location>
        <position position="283"/>
    </location>
</feature>
<feature type="region of interest" description="Disordered" evidence="1">
    <location>
        <begin position="1"/>
        <end position="27"/>
    </location>
</feature>
<dbReference type="EMBL" id="UINC01153699">
    <property type="protein sequence ID" value="SVD48556.1"/>
    <property type="molecule type" value="Genomic_DNA"/>
</dbReference>
<dbReference type="AlphaFoldDB" id="A0A382VPP5"/>
<protein>
    <submittedName>
        <fullName evidence="2">Uncharacterized protein</fullName>
    </submittedName>
</protein>
<evidence type="ECO:0000313" key="2">
    <source>
        <dbReference type="EMBL" id="SVD48556.1"/>
    </source>
</evidence>
<gene>
    <name evidence="2" type="ORF">METZ01_LOCUS401410</name>
</gene>
<organism evidence="2">
    <name type="scientific">marine metagenome</name>
    <dbReference type="NCBI Taxonomy" id="408172"/>
    <lineage>
        <taxon>unclassified sequences</taxon>
        <taxon>metagenomes</taxon>
        <taxon>ecological metagenomes</taxon>
    </lineage>
</organism>